<dbReference type="STRING" id="1178516.AWR27_04075"/>
<evidence type="ECO:0000313" key="2">
    <source>
        <dbReference type="EMBL" id="AQG78591.1"/>
    </source>
</evidence>
<reference evidence="2 3" key="1">
    <citation type="submission" date="2016-01" db="EMBL/GenBank/DDBJ databases">
        <authorList>
            <person name="Oliw E.H."/>
        </authorList>
    </citation>
    <scope>NUCLEOTIDE SEQUENCE [LARGE SCALE GENOMIC DNA]</scope>
    <source>
        <strain evidence="2 3">DY10</strain>
    </source>
</reference>
<sequence>MKQFRLSIAVLLAVWGLAGMGDANADNGSGANGVKIEKSENKKVRLYIPNAPSKTAVDVAVIDAEGNVLYKGIVAHNKAGRQLFNLANLPDGQYFITATSDAWWMSQGITVKGNALSVDARNLQQVSKPTVVAYEKNKVEVTLPASNLSGAHVTIYDAQSTAVYSDKFAGTTRRFDLSSLPDGAYTVVVGPDQKQFSTPLTIRH</sequence>
<proteinExistence type="predicted"/>
<organism evidence="2 3">
    <name type="scientific">Spirosoma montaniterrae</name>
    <dbReference type="NCBI Taxonomy" id="1178516"/>
    <lineage>
        <taxon>Bacteria</taxon>
        <taxon>Pseudomonadati</taxon>
        <taxon>Bacteroidota</taxon>
        <taxon>Cytophagia</taxon>
        <taxon>Cytophagales</taxon>
        <taxon>Cytophagaceae</taxon>
        <taxon>Spirosoma</taxon>
    </lineage>
</organism>
<dbReference type="RefSeq" id="WP_077130029.1">
    <property type="nucleotide sequence ID" value="NZ_CP014263.1"/>
</dbReference>
<keyword evidence="3" id="KW-1185">Reference proteome</keyword>
<feature type="chain" id="PRO_5012071791" description="Secretion system C-terminal sorting domain-containing protein" evidence="1">
    <location>
        <begin position="26"/>
        <end position="204"/>
    </location>
</feature>
<evidence type="ECO:0000256" key="1">
    <source>
        <dbReference type="SAM" id="SignalP"/>
    </source>
</evidence>
<dbReference type="OrthoDB" id="977990at2"/>
<evidence type="ECO:0000313" key="3">
    <source>
        <dbReference type="Proteomes" id="UP000187941"/>
    </source>
</evidence>
<dbReference type="Proteomes" id="UP000187941">
    <property type="component" value="Chromosome"/>
</dbReference>
<protein>
    <recommendedName>
        <fullName evidence="4">Secretion system C-terminal sorting domain-containing protein</fullName>
    </recommendedName>
</protein>
<dbReference type="AlphaFoldDB" id="A0A1P9WT78"/>
<keyword evidence="1" id="KW-0732">Signal</keyword>
<feature type="signal peptide" evidence="1">
    <location>
        <begin position="1"/>
        <end position="25"/>
    </location>
</feature>
<dbReference type="KEGG" id="smon:AWR27_04075"/>
<dbReference type="EMBL" id="CP014263">
    <property type="protein sequence ID" value="AQG78591.1"/>
    <property type="molecule type" value="Genomic_DNA"/>
</dbReference>
<evidence type="ECO:0008006" key="4">
    <source>
        <dbReference type="Google" id="ProtNLM"/>
    </source>
</evidence>
<accession>A0A1P9WT78</accession>
<name>A0A1P9WT78_9BACT</name>
<gene>
    <name evidence="2" type="ORF">AWR27_04075</name>
</gene>